<dbReference type="EMBL" id="PQXH01000122">
    <property type="protein sequence ID" value="TGO10920.1"/>
    <property type="molecule type" value="Genomic_DNA"/>
</dbReference>
<protein>
    <submittedName>
        <fullName evidence="1">Uncharacterized protein</fullName>
    </submittedName>
</protein>
<gene>
    <name evidence="1" type="ORF">BTUL_0122g00320</name>
</gene>
<keyword evidence="2" id="KW-1185">Reference proteome</keyword>
<evidence type="ECO:0000313" key="2">
    <source>
        <dbReference type="Proteomes" id="UP000297777"/>
    </source>
</evidence>
<name>A0A4Z1EHM6_9HELO</name>
<comment type="caution">
    <text evidence="1">The sequence shown here is derived from an EMBL/GenBank/DDBJ whole genome shotgun (WGS) entry which is preliminary data.</text>
</comment>
<dbReference type="AlphaFoldDB" id="A0A4Z1EHM6"/>
<accession>A0A4Z1EHM6</accession>
<proteinExistence type="predicted"/>
<sequence length="162" mass="18000">MEFKEADKVAVVEIEESKDTAEVLAPGIVYFESTHESKPRIQENVTSGKISSPQVATSSILDKVVNPTAIELLEFSERSFVSGAAANVLVLSISSLINPVPGQCSERNGNENLELIFLGTSNHTIKAHANFSLVVNYHLGRSILRRQFRQKLSQKRNRSREY</sequence>
<dbReference type="OrthoDB" id="10498811at2759"/>
<evidence type="ECO:0000313" key="1">
    <source>
        <dbReference type="EMBL" id="TGO10920.1"/>
    </source>
</evidence>
<organism evidence="1 2">
    <name type="scientific">Botrytis tulipae</name>
    <dbReference type="NCBI Taxonomy" id="87230"/>
    <lineage>
        <taxon>Eukaryota</taxon>
        <taxon>Fungi</taxon>
        <taxon>Dikarya</taxon>
        <taxon>Ascomycota</taxon>
        <taxon>Pezizomycotina</taxon>
        <taxon>Leotiomycetes</taxon>
        <taxon>Helotiales</taxon>
        <taxon>Sclerotiniaceae</taxon>
        <taxon>Botrytis</taxon>
    </lineage>
</organism>
<dbReference type="Proteomes" id="UP000297777">
    <property type="component" value="Unassembled WGS sequence"/>
</dbReference>
<reference evidence="1 2" key="1">
    <citation type="submission" date="2017-12" db="EMBL/GenBank/DDBJ databases">
        <title>Comparative genomics of Botrytis spp.</title>
        <authorList>
            <person name="Valero-Jimenez C.A."/>
            <person name="Tapia P."/>
            <person name="Veloso J."/>
            <person name="Silva-Moreno E."/>
            <person name="Staats M."/>
            <person name="Valdes J.H."/>
            <person name="Van Kan J.A.L."/>
        </authorList>
    </citation>
    <scope>NUCLEOTIDE SEQUENCE [LARGE SCALE GENOMIC DNA]</scope>
    <source>
        <strain evidence="1 2">Bt9001</strain>
    </source>
</reference>